<feature type="transmembrane region" description="Helical" evidence="7">
    <location>
        <begin position="46"/>
        <end position="65"/>
    </location>
</feature>
<gene>
    <name evidence="8" type="ORF">TA5114_03207</name>
</gene>
<organism evidence="8 9">
    <name type="scientific">Cognatishimia activa</name>
    <dbReference type="NCBI Taxonomy" id="1715691"/>
    <lineage>
        <taxon>Bacteria</taxon>
        <taxon>Pseudomonadati</taxon>
        <taxon>Pseudomonadota</taxon>
        <taxon>Alphaproteobacteria</taxon>
        <taxon>Rhodobacterales</taxon>
        <taxon>Paracoccaceae</taxon>
        <taxon>Cognatishimia</taxon>
    </lineage>
</organism>
<dbReference type="STRING" id="1715691.TA5113_00612"/>
<feature type="transmembrane region" description="Helical" evidence="7">
    <location>
        <begin position="261"/>
        <end position="281"/>
    </location>
</feature>
<evidence type="ECO:0000256" key="3">
    <source>
        <dbReference type="ARBA" id="ARBA00022475"/>
    </source>
</evidence>
<feature type="transmembrane region" description="Helical" evidence="7">
    <location>
        <begin position="132"/>
        <end position="152"/>
    </location>
</feature>
<keyword evidence="3" id="KW-1003">Cell membrane</keyword>
<protein>
    <recommendedName>
        <fullName evidence="10">Sulfate exporter family transporter</fullName>
    </recommendedName>
</protein>
<feature type="transmembrane region" description="Helical" evidence="7">
    <location>
        <begin position="164"/>
        <end position="184"/>
    </location>
</feature>
<dbReference type="Proteomes" id="UP000051184">
    <property type="component" value="Unassembled WGS sequence"/>
</dbReference>
<dbReference type="AlphaFoldDB" id="A0A0P1IUY5"/>
<dbReference type="Pfam" id="PF03601">
    <property type="entry name" value="Cons_hypoth698"/>
    <property type="match status" value="1"/>
</dbReference>
<dbReference type="OrthoDB" id="5393513at2"/>
<comment type="similarity">
    <text evidence="2">Belongs to the UPF0324 family.</text>
</comment>
<dbReference type="RefSeq" id="WP_058316287.1">
    <property type="nucleotide sequence ID" value="NZ_CYTO01000007.1"/>
</dbReference>
<feature type="transmembrane region" description="Helical" evidence="7">
    <location>
        <begin position="317"/>
        <end position="339"/>
    </location>
</feature>
<dbReference type="EMBL" id="CYUE01000022">
    <property type="protein sequence ID" value="CUK27379.1"/>
    <property type="molecule type" value="Genomic_DNA"/>
</dbReference>
<evidence type="ECO:0000313" key="8">
    <source>
        <dbReference type="EMBL" id="CUK27379.1"/>
    </source>
</evidence>
<evidence type="ECO:0000256" key="6">
    <source>
        <dbReference type="ARBA" id="ARBA00023136"/>
    </source>
</evidence>
<feature type="transmembrane region" description="Helical" evidence="7">
    <location>
        <begin position="21"/>
        <end position="40"/>
    </location>
</feature>
<evidence type="ECO:0008006" key="10">
    <source>
        <dbReference type="Google" id="ProtNLM"/>
    </source>
</evidence>
<dbReference type="PANTHER" id="PTHR30106">
    <property type="entry name" value="INNER MEMBRANE PROTEIN YEIH-RELATED"/>
    <property type="match status" value="1"/>
</dbReference>
<keyword evidence="6 7" id="KW-0472">Membrane</keyword>
<dbReference type="InterPro" id="IPR018383">
    <property type="entry name" value="UPF0324_pro"/>
</dbReference>
<feature type="transmembrane region" description="Helical" evidence="7">
    <location>
        <begin position="229"/>
        <end position="249"/>
    </location>
</feature>
<feature type="transmembrane region" description="Helical" evidence="7">
    <location>
        <begin position="293"/>
        <end position="310"/>
    </location>
</feature>
<keyword evidence="4 7" id="KW-0812">Transmembrane</keyword>
<evidence type="ECO:0000256" key="5">
    <source>
        <dbReference type="ARBA" id="ARBA00022989"/>
    </source>
</evidence>
<accession>A0A0P1IUY5</accession>
<feature type="transmembrane region" description="Helical" evidence="7">
    <location>
        <begin position="77"/>
        <end position="96"/>
    </location>
</feature>
<evidence type="ECO:0000313" key="9">
    <source>
        <dbReference type="Proteomes" id="UP000051184"/>
    </source>
</evidence>
<sequence>MNASISLKSQRFARTKDQIRLLFPGVILSIMVAVAAKFLSEHYATPAMLLALLLGIAVSFLSEEGKAVEGIGFSARTLLRLGVAFLGVRISVDLIAGLGAELIFLVVFGVIATIGFGFIFGPMFNSKWRFSFLTAGSVAICGASAAMAISAILPKDERSEERLIFTVMGVTVLSTIAMIVYPILVNWLELTELQGGVFLGGTIHDVAQVVGAGFSISEATGDTATLVKLIRVAMLAPVVLIASILIRNYSEEPVDGKRPPILPAFVVGFLVLAGLNSFHVIPEFVAEFLSNTSRWLLLVAIAAVGMKTNLKQVLSVGGYAIALICLETIFIAALILAGIKLLT</sequence>
<keyword evidence="9" id="KW-1185">Reference proteome</keyword>
<comment type="subcellular location">
    <subcellularLocation>
        <location evidence="1">Cell membrane</location>
        <topology evidence="1">Multi-pass membrane protein</topology>
    </subcellularLocation>
</comment>
<name>A0A0P1IUY5_9RHOB</name>
<proteinExistence type="inferred from homology"/>
<evidence type="ECO:0000256" key="4">
    <source>
        <dbReference type="ARBA" id="ARBA00022692"/>
    </source>
</evidence>
<evidence type="ECO:0000256" key="2">
    <source>
        <dbReference type="ARBA" id="ARBA00007977"/>
    </source>
</evidence>
<dbReference type="GO" id="GO:0005886">
    <property type="term" value="C:plasma membrane"/>
    <property type="evidence" value="ECO:0007669"/>
    <property type="project" value="UniProtKB-SubCell"/>
</dbReference>
<feature type="transmembrane region" description="Helical" evidence="7">
    <location>
        <begin position="102"/>
        <end position="120"/>
    </location>
</feature>
<keyword evidence="5 7" id="KW-1133">Transmembrane helix</keyword>
<dbReference type="PANTHER" id="PTHR30106:SF2">
    <property type="entry name" value="UPF0324 INNER MEMBRANE PROTEIN YEIH"/>
    <property type="match status" value="1"/>
</dbReference>
<evidence type="ECO:0000256" key="1">
    <source>
        <dbReference type="ARBA" id="ARBA00004651"/>
    </source>
</evidence>
<evidence type="ECO:0000256" key="7">
    <source>
        <dbReference type="SAM" id="Phobius"/>
    </source>
</evidence>
<reference evidence="9" key="1">
    <citation type="submission" date="2015-09" db="EMBL/GenBank/DDBJ databases">
        <authorList>
            <person name="Rodrigo-Torres Lidia"/>
            <person name="Arahal R.David."/>
        </authorList>
    </citation>
    <scope>NUCLEOTIDE SEQUENCE [LARGE SCALE GENOMIC DNA]</scope>
    <source>
        <strain evidence="9">CECT 5114</strain>
    </source>
</reference>